<name>A0A075GQG6_9EURY</name>
<evidence type="ECO:0000313" key="2">
    <source>
        <dbReference type="EMBL" id="AIF03953.1"/>
    </source>
</evidence>
<organism evidence="2">
    <name type="scientific">uncultured marine group II/III euryarchaeote KM3_16_D12</name>
    <dbReference type="NCBI Taxonomy" id="1457926"/>
    <lineage>
        <taxon>Archaea</taxon>
        <taxon>Methanobacteriati</taxon>
        <taxon>Methanobacteriota</taxon>
        <taxon>environmental samples</taxon>
    </lineage>
</organism>
<accession>A0A075GQG6</accession>
<protein>
    <submittedName>
        <fullName evidence="2">Uncharacterized protein</fullName>
    </submittedName>
</protein>
<dbReference type="AlphaFoldDB" id="A0A075GQG6"/>
<feature type="compositionally biased region" description="Basic and acidic residues" evidence="1">
    <location>
        <begin position="92"/>
        <end position="115"/>
    </location>
</feature>
<proteinExistence type="predicted"/>
<dbReference type="EMBL" id="KF900695">
    <property type="protein sequence ID" value="AIF03953.1"/>
    <property type="molecule type" value="Genomic_DNA"/>
</dbReference>
<sequence length="115" mass="12349">MLDYLALLCLLLLTIGHGILIRGCFDMKGILPGEMQNITASFESVNEVLTECLDCLDAIATGESTATGPPPAQGLQEVLLNSFITRMAMGRSDGEETTAKTGRPVHEGELEPQKE</sequence>
<reference evidence="2" key="1">
    <citation type="journal article" date="2014" name="Genome Biol. Evol.">
        <title>Pangenome evidence for extensive interdomain horizontal transfer affecting lineage core and shell genes in uncultured planktonic thaumarchaeota and euryarchaeota.</title>
        <authorList>
            <person name="Deschamps P."/>
            <person name="Zivanovic Y."/>
            <person name="Moreira D."/>
            <person name="Rodriguez-Valera F."/>
            <person name="Lopez-Garcia P."/>
        </authorList>
    </citation>
    <scope>NUCLEOTIDE SEQUENCE</scope>
</reference>
<evidence type="ECO:0000256" key="1">
    <source>
        <dbReference type="SAM" id="MobiDB-lite"/>
    </source>
</evidence>
<feature type="region of interest" description="Disordered" evidence="1">
    <location>
        <begin position="90"/>
        <end position="115"/>
    </location>
</feature>